<dbReference type="InterPro" id="IPR016437">
    <property type="entry name" value="MCT-1/Tma20"/>
</dbReference>
<comment type="function">
    <text evidence="3">Involved in translation.</text>
</comment>
<dbReference type="GO" id="GO:0003723">
    <property type="term" value="F:RNA binding"/>
    <property type="evidence" value="ECO:0007669"/>
    <property type="project" value="InterPro"/>
</dbReference>
<dbReference type="EMBL" id="KZ819606">
    <property type="protein sequence ID" value="PWN32332.1"/>
    <property type="molecule type" value="Genomic_DNA"/>
</dbReference>
<comment type="subcellular location">
    <subcellularLocation>
        <location evidence="1 3">Cytoplasm</location>
    </subcellularLocation>
</comment>
<dbReference type="NCBIfam" id="TIGR00451">
    <property type="entry name" value="unchar_dom_2"/>
    <property type="match status" value="1"/>
</dbReference>
<dbReference type="PANTHER" id="PTHR22798">
    <property type="entry name" value="MCT-1 PROTEIN"/>
    <property type="match status" value="1"/>
</dbReference>
<dbReference type="InParanoid" id="A0A316V4F0"/>
<evidence type="ECO:0000259" key="4">
    <source>
        <dbReference type="SMART" id="SM00359"/>
    </source>
</evidence>
<keyword evidence="6" id="KW-1185">Reference proteome</keyword>
<evidence type="ECO:0000313" key="5">
    <source>
        <dbReference type="EMBL" id="PWN32332.1"/>
    </source>
</evidence>
<feature type="domain" description="PUA" evidence="4">
    <location>
        <begin position="101"/>
        <end position="186"/>
    </location>
</feature>
<name>A0A316V4F0_9BASI</name>
<dbReference type="GeneID" id="37023278"/>
<dbReference type="OrthoDB" id="10249667at2759"/>
<evidence type="ECO:0000313" key="6">
    <source>
        <dbReference type="Proteomes" id="UP000245771"/>
    </source>
</evidence>
<comment type="similarity">
    <text evidence="3">Belongs to the TMA20 family.</text>
</comment>
<organism evidence="5 6">
    <name type="scientific">Meira miltonrushii</name>
    <dbReference type="NCBI Taxonomy" id="1280837"/>
    <lineage>
        <taxon>Eukaryota</taxon>
        <taxon>Fungi</taxon>
        <taxon>Dikarya</taxon>
        <taxon>Basidiomycota</taxon>
        <taxon>Ustilaginomycotina</taxon>
        <taxon>Exobasidiomycetes</taxon>
        <taxon>Exobasidiales</taxon>
        <taxon>Brachybasidiaceae</taxon>
        <taxon>Meira</taxon>
    </lineage>
</organism>
<dbReference type="STRING" id="1280837.A0A316V4F0"/>
<gene>
    <name evidence="5" type="ORF">FA14DRAFT_186049</name>
</gene>
<dbReference type="InterPro" id="IPR015947">
    <property type="entry name" value="PUA-like_sf"/>
</dbReference>
<dbReference type="Gene3D" id="3.10.400.20">
    <property type="match status" value="1"/>
</dbReference>
<dbReference type="RefSeq" id="XP_025352634.1">
    <property type="nucleotide sequence ID" value="XM_025501497.1"/>
</dbReference>
<proteinExistence type="inferred from homology"/>
<dbReference type="Pfam" id="PF17832">
    <property type="entry name" value="Pre-PUA"/>
    <property type="match status" value="1"/>
</dbReference>
<evidence type="ECO:0000256" key="2">
    <source>
        <dbReference type="ARBA" id="ARBA00022490"/>
    </source>
</evidence>
<dbReference type="InterPro" id="IPR004521">
    <property type="entry name" value="Uncharacterised_CHP00451"/>
</dbReference>
<evidence type="ECO:0000256" key="3">
    <source>
        <dbReference type="PIRNR" id="PIRNR005067"/>
    </source>
</evidence>
<dbReference type="GO" id="GO:0001731">
    <property type="term" value="P:formation of translation preinitiation complex"/>
    <property type="evidence" value="ECO:0007669"/>
    <property type="project" value="TreeGrafter"/>
</dbReference>
<dbReference type="CDD" id="cd11609">
    <property type="entry name" value="MCT1_N"/>
    <property type="match status" value="1"/>
</dbReference>
<dbReference type="SMART" id="SM00359">
    <property type="entry name" value="PUA"/>
    <property type="match status" value="1"/>
</dbReference>
<dbReference type="Proteomes" id="UP000245771">
    <property type="component" value="Unassembled WGS sequence"/>
</dbReference>
<dbReference type="SUPFAM" id="SSF88697">
    <property type="entry name" value="PUA domain-like"/>
    <property type="match status" value="1"/>
</dbReference>
<dbReference type="GO" id="GO:0005737">
    <property type="term" value="C:cytoplasm"/>
    <property type="evidence" value="ECO:0007669"/>
    <property type="project" value="UniProtKB-SubCell"/>
</dbReference>
<dbReference type="InterPro" id="IPR002478">
    <property type="entry name" value="PUA"/>
</dbReference>
<dbReference type="Pfam" id="PF01472">
    <property type="entry name" value="PUA"/>
    <property type="match status" value="1"/>
</dbReference>
<keyword evidence="2 3" id="KW-0963">Cytoplasm</keyword>
<sequence>MSLFKSFQPSKGDIASSTAVKSSVQRGMRQKLLEQYPSLSQDEGVLLEQIWPKKQGITLVKFSREHVSFLVNQGEPLFFQHFDGPYMPTLHLLHKYPFLLPSIQVDRGAIKFLLSGANVMAPGLLTAGGRLPDPAKGETALPEGAPVAILAQDKESALSIGILRAGTDEIRSKGKGSVVDNIHYLGDDLWISCAKGGF</sequence>
<dbReference type="AlphaFoldDB" id="A0A316V4F0"/>
<dbReference type="PANTHER" id="PTHR22798:SF0">
    <property type="entry name" value="MALIGNANT T-CELL-AMPLIFIED SEQUENCE 1"/>
    <property type="match status" value="1"/>
</dbReference>
<protein>
    <recommendedName>
        <fullName evidence="3">Translation machinery-associated protein 20</fullName>
    </recommendedName>
</protein>
<dbReference type="PROSITE" id="PS50890">
    <property type="entry name" value="PUA"/>
    <property type="match status" value="1"/>
</dbReference>
<dbReference type="InterPro" id="IPR041366">
    <property type="entry name" value="Pre-PUA"/>
</dbReference>
<evidence type="ECO:0000256" key="1">
    <source>
        <dbReference type="ARBA" id="ARBA00004496"/>
    </source>
</evidence>
<reference evidence="5 6" key="1">
    <citation type="journal article" date="2018" name="Mol. Biol. Evol.">
        <title>Broad Genomic Sampling Reveals a Smut Pathogenic Ancestry of the Fungal Clade Ustilaginomycotina.</title>
        <authorList>
            <person name="Kijpornyongpan T."/>
            <person name="Mondo S.J."/>
            <person name="Barry K."/>
            <person name="Sandor L."/>
            <person name="Lee J."/>
            <person name="Lipzen A."/>
            <person name="Pangilinan J."/>
            <person name="LaButti K."/>
            <person name="Hainaut M."/>
            <person name="Henrissat B."/>
            <person name="Grigoriev I.V."/>
            <person name="Spatafora J.W."/>
            <person name="Aime M.C."/>
        </authorList>
    </citation>
    <scope>NUCLEOTIDE SEQUENCE [LARGE SCALE GENOMIC DNA]</scope>
    <source>
        <strain evidence="5 6">MCA 3882</strain>
    </source>
</reference>
<dbReference type="FunCoup" id="A0A316V4F0">
    <property type="interactions" value="222"/>
</dbReference>
<accession>A0A316V4F0</accession>
<dbReference type="PIRSF" id="PIRSF005067">
    <property type="entry name" value="Tma_RNA-bind_prd"/>
    <property type="match status" value="1"/>
</dbReference>
<dbReference type="CDD" id="cd21155">
    <property type="entry name" value="PUA_MCTS-1-like"/>
    <property type="match status" value="1"/>
</dbReference>